<dbReference type="Gramene" id="GBG84831">
    <property type="protein sequence ID" value="GBG84831"/>
    <property type="gene ID" value="CBR_g39206"/>
</dbReference>
<evidence type="ECO:0000313" key="2">
    <source>
        <dbReference type="Proteomes" id="UP000265515"/>
    </source>
</evidence>
<accession>A0A388LRD5</accession>
<sequence>MPDPCPTYTRRPLLGVRTHPVVSCRVPRLTLPVWRDAVGLCRSHHSGSIDVMTVGANSRNAAVFETTHMRRPLQ</sequence>
<dbReference type="Proteomes" id="UP000265515">
    <property type="component" value="Unassembled WGS sequence"/>
</dbReference>
<dbReference type="AlphaFoldDB" id="A0A388LRD5"/>
<keyword evidence="2" id="KW-1185">Reference proteome</keyword>
<name>A0A388LRD5_CHABU</name>
<proteinExistence type="predicted"/>
<gene>
    <name evidence="1" type="ORF">CBR_g39206</name>
</gene>
<organism evidence="1 2">
    <name type="scientific">Chara braunii</name>
    <name type="common">Braun's stonewort</name>
    <dbReference type="NCBI Taxonomy" id="69332"/>
    <lineage>
        <taxon>Eukaryota</taxon>
        <taxon>Viridiplantae</taxon>
        <taxon>Streptophyta</taxon>
        <taxon>Charophyceae</taxon>
        <taxon>Charales</taxon>
        <taxon>Characeae</taxon>
        <taxon>Chara</taxon>
    </lineage>
</organism>
<dbReference type="EMBL" id="BFEA01000493">
    <property type="protein sequence ID" value="GBG84831.1"/>
    <property type="molecule type" value="Genomic_DNA"/>
</dbReference>
<reference evidence="1 2" key="1">
    <citation type="journal article" date="2018" name="Cell">
        <title>The Chara Genome: Secondary Complexity and Implications for Plant Terrestrialization.</title>
        <authorList>
            <person name="Nishiyama T."/>
            <person name="Sakayama H."/>
            <person name="Vries J.D."/>
            <person name="Buschmann H."/>
            <person name="Saint-Marcoux D."/>
            <person name="Ullrich K.K."/>
            <person name="Haas F.B."/>
            <person name="Vanderstraeten L."/>
            <person name="Becker D."/>
            <person name="Lang D."/>
            <person name="Vosolsobe S."/>
            <person name="Rombauts S."/>
            <person name="Wilhelmsson P.K.I."/>
            <person name="Janitza P."/>
            <person name="Kern R."/>
            <person name="Heyl A."/>
            <person name="Rumpler F."/>
            <person name="Villalobos L.I.A.C."/>
            <person name="Clay J.M."/>
            <person name="Skokan R."/>
            <person name="Toyoda A."/>
            <person name="Suzuki Y."/>
            <person name="Kagoshima H."/>
            <person name="Schijlen E."/>
            <person name="Tajeshwar N."/>
            <person name="Catarino B."/>
            <person name="Hetherington A.J."/>
            <person name="Saltykova A."/>
            <person name="Bonnot C."/>
            <person name="Breuninger H."/>
            <person name="Symeonidi A."/>
            <person name="Radhakrishnan G.V."/>
            <person name="Van Nieuwerburgh F."/>
            <person name="Deforce D."/>
            <person name="Chang C."/>
            <person name="Karol K.G."/>
            <person name="Hedrich R."/>
            <person name="Ulvskov P."/>
            <person name="Glockner G."/>
            <person name="Delwiche C.F."/>
            <person name="Petrasek J."/>
            <person name="Van de Peer Y."/>
            <person name="Friml J."/>
            <person name="Beilby M."/>
            <person name="Dolan L."/>
            <person name="Kohara Y."/>
            <person name="Sugano S."/>
            <person name="Fujiyama A."/>
            <person name="Delaux P.-M."/>
            <person name="Quint M."/>
            <person name="TheiBen G."/>
            <person name="Hagemann M."/>
            <person name="Harholt J."/>
            <person name="Dunand C."/>
            <person name="Zachgo S."/>
            <person name="Langdale J."/>
            <person name="Maumus F."/>
            <person name="Straeten D.V.D."/>
            <person name="Gould S.B."/>
            <person name="Rensing S.A."/>
        </authorList>
    </citation>
    <scope>NUCLEOTIDE SEQUENCE [LARGE SCALE GENOMIC DNA]</scope>
    <source>
        <strain evidence="1 2">S276</strain>
    </source>
</reference>
<comment type="caution">
    <text evidence="1">The sequence shown here is derived from an EMBL/GenBank/DDBJ whole genome shotgun (WGS) entry which is preliminary data.</text>
</comment>
<protein>
    <submittedName>
        <fullName evidence="1">Uncharacterized protein</fullName>
    </submittedName>
</protein>
<evidence type="ECO:0000313" key="1">
    <source>
        <dbReference type="EMBL" id="GBG84831.1"/>
    </source>
</evidence>